<protein>
    <submittedName>
        <fullName evidence="1">Uncharacterized protein</fullName>
    </submittedName>
</protein>
<name>A0A1M4TEP0_9BACT</name>
<dbReference type="RefSeq" id="WP_072833571.1">
    <property type="nucleotide sequence ID" value="NZ_FQUU01000001.1"/>
</dbReference>
<evidence type="ECO:0000313" key="1">
    <source>
        <dbReference type="EMBL" id="SHE42913.1"/>
    </source>
</evidence>
<dbReference type="OrthoDB" id="2229810at2"/>
<gene>
    <name evidence="1" type="ORF">SAMN02745131_00432</name>
</gene>
<dbReference type="STRING" id="1121884.SAMN02745131_00432"/>
<keyword evidence="2" id="KW-1185">Reference proteome</keyword>
<sequence>MSIDQLDKIDIISTSEAGDFVLHISDHLMWDREREHIQLLQDKINAYLQFIEDGQIFEEYPTATKTNISIEVVFKYDPPKSILIYLNCFKEMVMDFGVPLTWQIYK</sequence>
<reference evidence="1 2" key="1">
    <citation type="submission" date="2016-11" db="EMBL/GenBank/DDBJ databases">
        <authorList>
            <person name="Jaros S."/>
            <person name="Januszkiewicz K."/>
            <person name="Wedrychowicz H."/>
        </authorList>
    </citation>
    <scope>NUCLEOTIDE SEQUENCE [LARGE SCALE GENOMIC DNA]</scope>
    <source>
        <strain evidence="1 2">DSM 18119</strain>
    </source>
</reference>
<proteinExistence type="predicted"/>
<evidence type="ECO:0000313" key="2">
    <source>
        <dbReference type="Proteomes" id="UP000184048"/>
    </source>
</evidence>
<dbReference type="Pfam" id="PF20212">
    <property type="entry name" value="DUF6572"/>
    <property type="match status" value="1"/>
</dbReference>
<dbReference type="InterPro" id="IPR046702">
    <property type="entry name" value="DUF6572"/>
</dbReference>
<dbReference type="AlphaFoldDB" id="A0A1M4TEP0"/>
<organism evidence="1 2">
    <name type="scientific">Flavisolibacter ginsengisoli DSM 18119</name>
    <dbReference type="NCBI Taxonomy" id="1121884"/>
    <lineage>
        <taxon>Bacteria</taxon>
        <taxon>Pseudomonadati</taxon>
        <taxon>Bacteroidota</taxon>
        <taxon>Chitinophagia</taxon>
        <taxon>Chitinophagales</taxon>
        <taxon>Chitinophagaceae</taxon>
        <taxon>Flavisolibacter</taxon>
    </lineage>
</organism>
<dbReference type="EMBL" id="FQUU01000001">
    <property type="protein sequence ID" value="SHE42913.1"/>
    <property type="molecule type" value="Genomic_DNA"/>
</dbReference>
<dbReference type="Proteomes" id="UP000184048">
    <property type="component" value="Unassembled WGS sequence"/>
</dbReference>
<accession>A0A1M4TEP0</accession>